<dbReference type="InterPro" id="IPR000387">
    <property type="entry name" value="Tyr_Pase_dom"/>
</dbReference>
<reference evidence="4" key="1">
    <citation type="journal article" date="2019" name="Int. J. Syst. Evol. Microbiol.">
        <title>The Global Catalogue of Microorganisms (GCM) 10K type strain sequencing project: providing services to taxonomists for standard genome sequencing and annotation.</title>
        <authorList>
            <consortium name="The Broad Institute Genomics Platform"/>
            <consortium name="The Broad Institute Genome Sequencing Center for Infectious Disease"/>
            <person name="Wu L."/>
            <person name="Ma J."/>
        </authorList>
    </citation>
    <scope>NUCLEOTIDE SEQUENCE [LARGE SCALE GENOMIC DNA]</scope>
    <source>
        <strain evidence="4">CGMCC 1.10106</strain>
    </source>
</reference>
<dbReference type="Proteomes" id="UP000618591">
    <property type="component" value="Unassembled WGS sequence"/>
</dbReference>
<evidence type="ECO:0000256" key="1">
    <source>
        <dbReference type="ARBA" id="ARBA00009580"/>
    </source>
</evidence>
<dbReference type="RefSeq" id="WP_188447525.1">
    <property type="nucleotide sequence ID" value="NZ_BMDW01000013.1"/>
</dbReference>
<evidence type="ECO:0000313" key="3">
    <source>
        <dbReference type="EMBL" id="GGA51745.1"/>
    </source>
</evidence>
<comment type="similarity">
    <text evidence="1">Belongs to the protein-tyrosine phosphatase family.</text>
</comment>
<dbReference type="PANTHER" id="PTHR31126:SF1">
    <property type="entry name" value="TYROSINE SPECIFIC PROTEIN PHOSPHATASES DOMAIN-CONTAINING PROTEIN"/>
    <property type="match status" value="1"/>
</dbReference>
<comment type="caution">
    <text evidence="3">The sequence shown here is derived from an EMBL/GenBank/DDBJ whole genome shotgun (WGS) entry which is preliminary data.</text>
</comment>
<dbReference type="InterPro" id="IPR016130">
    <property type="entry name" value="Tyr_Pase_AS"/>
</dbReference>
<organism evidence="3 4">
    <name type="scientific">Sphingomonas psychrolutea</name>
    <dbReference type="NCBI Taxonomy" id="1259676"/>
    <lineage>
        <taxon>Bacteria</taxon>
        <taxon>Pseudomonadati</taxon>
        <taxon>Pseudomonadota</taxon>
        <taxon>Alphaproteobacteria</taxon>
        <taxon>Sphingomonadales</taxon>
        <taxon>Sphingomonadaceae</taxon>
        <taxon>Sphingomonas</taxon>
    </lineage>
</organism>
<evidence type="ECO:0000313" key="4">
    <source>
        <dbReference type="Proteomes" id="UP000618591"/>
    </source>
</evidence>
<dbReference type="PROSITE" id="PS00383">
    <property type="entry name" value="TYR_PHOSPHATASE_1"/>
    <property type="match status" value="1"/>
</dbReference>
<dbReference type="InterPro" id="IPR029021">
    <property type="entry name" value="Prot-tyrosine_phosphatase-like"/>
</dbReference>
<dbReference type="PROSITE" id="PS50056">
    <property type="entry name" value="TYR_PHOSPHATASE_2"/>
    <property type="match status" value="1"/>
</dbReference>
<dbReference type="EMBL" id="BMDW01000013">
    <property type="protein sequence ID" value="GGA51745.1"/>
    <property type="molecule type" value="Genomic_DNA"/>
</dbReference>
<dbReference type="InterPro" id="IPR026893">
    <property type="entry name" value="Tyr/Ser_Pase_IphP-type"/>
</dbReference>
<dbReference type="Gene3D" id="3.90.190.10">
    <property type="entry name" value="Protein tyrosine phosphatase superfamily"/>
    <property type="match status" value="1"/>
</dbReference>
<sequence length="253" mass="26977">MPQSLTTAPNFRDLGGLPTADGRIVRPGLVFRSEALLEPIDADAAAIIAYGIVLVCDLRSDSERNHAPNDWWAAQGVELLDLDVMAAIEACDGPWLRLRSDRTTAGAIAAMEATYTALPAAALVHLAAIVDRIIAGNLPLLIHCTAGKDRTGFVSAMLLAALGVDHATILADYLDSDGRWTPQVREHTRQMVADQIAEGVPPQAIDAMMGVDERYLTASFSVIDAYYGGIDAYFAAGGVDATRLNFVRAALLC</sequence>
<name>A0ABQ1GY58_9SPHN</name>
<dbReference type="PANTHER" id="PTHR31126">
    <property type="entry name" value="TYROSINE-PROTEIN PHOSPHATASE"/>
    <property type="match status" value="1"/>
</dbReference>
<gene>
    <name evidence="3" type="ORF">GCM10011395_22600</name>
</gene>
<evidence type="ECO:0000259" key="2">
    <source>
        <dbReference type="PROSITE" id="PS50056"/>
    </source>
</evidence>
<feature type="domain" description="Tyrosine specific protein phosphatases" evidence="2">
    <location>
        <begin position="124"/>
        <end position="165"/>
    </location>
</feature>
<dbReference type="Pfam" id="PF13350">
    <property type="entry name" value="Y_phosphatase3"/>
    <property type="match status" value="1"/>
</dbReference>
<accession>A0ABQ1GY58</accession>
<dbReference type="SUPFAM" id="SSF52799">
    <property type="entry name" value="(Phosphotyrosine protein) phosphatases II"/>
    <property type="match status" value="1"/>
</dbReference>
<protein>
    <submittedName>
        <fullName evidence="3">Protein-tyrosine-phosphatase</fullName>
    </submittedName>
</protein>
<keyword evidence="4" id="KW-1185">Reference proteome</keyword>
<proteinExistence type="inferred from homology"/>